<dbReference type="InterPro" id="IPR043128">
    <property type="entry name" value="Rev_trsase/Diguanyl_cyclase"/>
</dbReference>
<dbReference type="PROSITE" id="PS50887">
    <property type="entry name" value="GGDEF"/>
    <property type="match status" value="1"/>
</dbReference>
<dbReference type="GO" id="GO:0000160">
    <property type="term" value="P:phosphorelay signal transduction system"/>
    <property type="evidence" value="ECO:0007669"/>
    <property type="project" value="InterPro"/>
</dbReference>
<dbReference type="PROSITE" id="PS50110">
    <property type="entry name" value="RESPONSE_REGULATORY"/>
    <property type="match status" value="1"/>
</dbReference>
<dbReference type="SMART" id="SM00448">
    <property type="entry name" value="REC"/>
    <property type="match status" value="1"/>
</dbReference>
<protein>
    <recommendedName>
        <fullName evidence="1">diguanylate cyclase</fullName>
        <ecNumber evidence="1">2.7.7.65</ecNumber>
    </recommendedName>
</protein>
<evidence type="ECO:0000256" key="1">
    <source>
        <dbReference type="ARBA" id="ARBA00012528"/>
    </source>
</evidence>
<dbReference type="Gene3D" id="3.40.50.2300">
    <property type="match status" value="1"/>
</dbReference>
<dbReference type="InterPro" id="IPR000160">
    <property type="entry name" value="GGDEF_dom"/>
</dbReference>
<sequence length="440" mass="50899">MNKEILKNINVLYVEDEKDVREFTSKTISTIVNKIITAENGKEGLDKFKENKDINLILTDINMPKMGGLEMCSEIRKIDAEVPIVITSAHSDPDFLKKAIDVKVSAYAMKPIDLYHLIESMIKAVEPIFLRKELEMINLTLENRVEEAIKQTKSILDAQDNMVILTDLKQTIDANKKFFEYFQVNNLEEFFNKYDSVVSSFKCENGLFSKSCIEDESKNWIETISELSEIDRTVKIENKDGEDRIFTVNIDDYEQKGEHYVISFTDITELKEKSNLLEYQANHDQLTGLFNRQKFNEVFAKEIKRERRYENCLSLIIFDIDNFKKFNDTYGHNMGDEVLKTISKIVLKSIREHDTVARWGGEEFVVLLPQTDITGAKNVAEKIRRAIAEYEDEVIPERITSSFGVSQLQKEENEQNLLKNADIALYEAKAQGKNIVIPFY</sequence>
<dbReference type="InterPro" id="IPR011006">
    <property type="entry name" value="CheY-like_superfamily"/>
</dbReference>
<feature type="domain" description="GGDEF" evidence="5">
    <location>
        <begin position="311"/>
        <end position="440"/>
    </location>
</feature>
<dbReference type="InterPro" id="IPR050469">
    <property type="entry name" value="Diguanylate_Cyclase"/>
</dbReference>
<proteinExistence type="predicted"/>
<dbReference type="Pfam" id="PF00072">
    <property type="entry name" value="Response_reg"/>
    <property type="match status" value="1"/>
</dbReference>
<dbReference type="Pfam" id="PF00990">
    <property type="entry name" value="GGDEF"/>
    <property type="match status" value="1"/>
</dbReference>
<dbReference type="SMART" id="SM00267">
    <property type="entry name" value="GGDEF"/>
    <property type="match status" value="1"/>
</dbReference>
<dbReference type="Proteomes" id="UP000289718">
    <property type="component" value="Unassembled WGS sequence"/>
</dbReference>
<dbReference type="OrthoDB" id="9812260at2"/>
<dbReference type="SUPFAM" id="SSF52172">
    <property type="entry name" value="CheY-like"/>
    <property type="match status" value="1"/>
</dbReference>
<dbReference type="GO" id="GO:0052621">
    <property type="term" value="F:diguanylate cyclase activity"/>
    <property type="evidence" value="ECO:0007669"/>
    <property type="project" value="UniProtKB-EC"/>
</dbReference>
<dbReference type="RefSeq" id="WP_129060471.1">
    <property type="nucleotide sequence ID" value="NZ_NXIE01000001.1"/>
</dbReference>
<dbReference type="InterPro" id="IPR001789">
    <property type="entry name" value="Sig_transdc_resp-reg_receiver"/>
</dbReference>
<evidence type="ECO:0000259" key="4">
    <source>
        <dbReference type="PROSITE" id="PS50110"/>
    </source>
</evidence>
<evidence type="ECO:0000256" key="3">
    <source>
        <dbReference type="PROSITE-ProRule" id="PRU00169"/>
    </source>
</evidence>
<keyword evidence="7" id="KW-1185">Reference proteome</keyword>
<dbReference type="CDD" id="cd17536">
    <property type="entry name" value="REC_YesN-like"/>
    <property type="match status" value="1"/>
</dbReference>
<keyword evidence="3" id="KW-0597">Phosphoprotein</keyword>
<feature type="domain" description="Response regulatory" evidence="4">
    <location>
        <begin position="10"/>
        <end position="125"/>
    </location>
</feature>
<dbReference type="AlphaFoldDB" id="A0A4V1M1M0"/>
<evidence type="ECO:0000256" key="2">
    <source>
        <dbReference type="ARBA" id="ARBA00034247"/>
    </source>
</evidence>
<evidence type="ECO:0000259" key="5">
    <source>
        <dbReference type="PROSITE" id="PS50887"/>
    </source>
</evidence>
<dbReference type="Gene3D" id="3.30.450.20">
    <property type="entry name" value="PAS domain"/>
    <property type="match status" value="1"/>
</dbReference>
<evidence type="ECO:0000313" key="7">
    <source>
        <dbReference type="Proteomes" id="UP000289718"/>
    </source>
</evidence>
<dbReference type="CDD" id="cd01949">
    <property type="entry name" value="GGDEF"/>
    <property type="match status" value="1"/>
</dbReference>
<feature type="modified residue" description="4-aspartylphosphate" evidence="3">
    <location>
        <position position="60"/>
    </location>
</feature>
<organism evidence="6 7">
    <name type="scientific">Halarcobacter mediterraneus</name>
    <dbReference type="NCBI Taxonomy" id="2023153"/>
    <lineage>
        <taxon>Bacteria</taxon>
        <taxon>Pseudomonadati</taxon>
        <taxon>Campylobacterota</taxon>
        <taxon>Epsilonproteobacteria</taxon>
        <taxon>Campylobacterales</taxon>
        <taxon>Arcobacteraceae</taxon>
        <taxon>Halarcobacter</taxon>
    </lineage>
</organism>
<dbReference type="NCBIfam" id="TIGR00254">
    <property type="entry name" value="GGDEF"/>
    <property type="match status" value="1"/>
</dbReference>
<dbReference type="EC" id="2.7.7.65" evidence="1"/>
<name>A0A4V1M1M0_9BACT</name>
<dbReference type="FunFam" id="3.30.70.270:FF:000001">
    <property type="entry name" value="Diguanylate cyclase domain protein"/>
    <property type="match status" value="1"/>
</dbReference>
<comment type="caution">
    <text evidence="6">The sequence shown here is derived from an EMBL/GenBank/DDBJ whole genome shotgun (WGS) entry which is preliminary data.</text>
</comment>
<accession>A0A4V1M1M0</accession>
<dbReference type="Gene3D" id="3.30.70.270">
    <property type="match status" value="1"/>
</dbReference>
<comment type="catalytic activity">
    <reaction evidence="2">
        <text>2 GTP = 3',3'-c-di-GMP + 2 diphosphate</text>
        <dbReference type="Rhea" id="RHEA:24898"/>
        <dbReference type="ChEBI" id="CHEBI:33019"/>
        <dbReference type="ChEBI" id="CHEBI:37565"/>
        <dbReference type="ChEBI" id="CHEBI:58805"/>
        <dbReference type="EC" id="2.7.7.65"/>
    </reaction>
</comment>
<dbReference type="PANTHER" id="PTHR45138">
    <property type="entry name" value="REGULATORY COMPONENTS OF SENSORY TRANSDUCTION SYSTEM"/>
    <property type="match status" value="1"/>
</dbReference>
<reference evidence="6 7" key="1">
    <citation type="submission" date="2017-09" db="EMBL/GenBank/DDBJ databases">
        <title>Genomics of the genus Arcobacter.</title>
        <authorList>
            <person name="Perez-Cataluna A."/>
            <person name="Figueras M.J."/>
            <person name="Salas-Masso N."/>
        </authorList>
    </citation>
    <scope>NUCLEOTIDE SEQUENCE [LARGE SCALE GENOMIC DNA]</scope>
    <source>
        <strain evidence="6 7">F156-34</strain>
    </source>
</reference>
<dbReference type="InterPro" id="IPR029787">
    <property type="entry name" value="Nucleotide_cyclase"/>
</dbReference>
<dbReference type="PANTHER" id="PTHR45138:SF9">
    <property type="entry name" value="DIGUANYLATE CYCLASE DGCM-RELATED"/>
    <property type="match status" value="1"/>
</dbReference>
<dbReference type="EMBL" id="NXIE01000001">
    <property type="protein sequence ID" value="RXK14346.1"/>
    <property type="molecule type" value="Genomic_DNA"/>
</dbReference>
<evidence type="ECO:0000313" key="6">
    <source>
        <dbReference type="EMBL" id="RXK14346.1"/>
    </source>
</evidence>
<gene>
    <name evidence="6" type="ORF">CP965_02555</name>
</gene>
<dbReference type="SUPFAM" id="SSF55073">
    <property type="entry name" value="Nucleotide cyclase"/>
    <property type="match status" value="1"/>
</dbReference>